<comment type="caution">
    <text evidence="1">The sequence shown here is derived from an EMBL/GenBank/DDBJ whole genome shotgun (WGS) entry which is preliminary data.</text>
</comment>
<dbReference type="AlphaFoldDB" id="A0A4Z2GU34"/>
<name>A0A4Z2GU34_9TELE</name>
<dbReference type="EMBL" id="SRLO01000413">
    <property type="protein sequence ID" value="TNN57108.1"/>
    <property type="molecule type" value="Genomic_DNA"/>
</dbReference>
<keyword evidence="2" id="KW-1185">Reference proteome</keyword>
<evidence type="ECO:0000313" key="1">
    <source>
        <dbReference type="EMBL" id="TNN57108.1"/>
    </source>
</evidence>
<gene>
    <name evidence="1" type="ORF">EYF80_032693</name>
</gene>
<reference evidence="1 2" key="1">
    <citation type="submission" date="2019-03" db="EMBL/GenBank/DDBJ databases">
        <title>First draft genome of Liparis tanakae, snailfish: a comprehensive survey of snailfish specific genes.</title>
        <authorList>
            <person name="Kim W."/>
            <person name="Song I."/>
            <person name="Jeong J.-H."/>
            <person name="Kim D."/>
            <person name="Kim S."/>
            <person name="Ryu S."/>
            <person name="Song J.Y."/>
            <person name="Lee S.K."/>
        </authorList>
    </citation>
    <scope>NUCLEOTIDE SEQUENCE [LARGE SCALE GENOMIC DNA]</scope>
    <source>
        <tissue evidence="1">Muscle</tissue>
    </source>
</reference>
<organism evidence="1 2">
    <name type="scientific">Liparis tanakae</name>
    <name type="common">Tanaka's snailfish</name>
    <dbReference type="NCBI Taxonomy" id="230148"/>
    <lineage>
        <taxon>Eukaryota</taxon>
        <taxon>Metazoa</taxon>
        <taxon>Chordata</taxon>
        <taxon>Craniata</taxon>
        <taxon>Vertebrata</taxon>
        <taxon>Euteleostomi</taxon>
        <taxon>Actinopterygii</taxon>
        <taxon>Neopterygii</taxon>
        <taxon>Teleostei</taxon>
        <taxon>Neoteleostei</taxon>
        <taxon>Acanthomorphata</taxon>
        <taxon>Eupercaria</taxon>
        <taxon>Perciformes</taxon>
        <taxon>Cottioidei</taxon>
        <taxon>Cottales</taxon>
        <taxon>Liparidae</taxon>
        <taxon>Liparis</taxon>
    </lineage>
</organism>
<proteinExistence type="predicted"/>
<protein>
    <submittedName>
        <fullName evidence="1">Uncharacterized protein</fullName>
    </submittedName>
</protein>
<dbReference type="Proteomes" id="UP000314294">
    <property type="component" value="Unassembled WGS sequence"/>
</dbReference>
<sequence>MWRTRGRRSLGPQLANREHIPCEQALGARSPRTEPSTEIFSVKSWSSKPLRTSHDLHLPETQRSVCLRESECRRGSCRAARLQVLLGVGLGFWTLVVGRLSRALQLPGPGVQAEQSGHPTQDGVVLLEAGDPLVEDGLIPPAGHAHGEDRTLVHWRHRTAA</sequence>
<evidence type="ECO:0000313" key="2">
    <source>
        <dbReference type="Proteomes" id="UP000314294"/>
    </source>
</evidence>
<accession>A0A4Z2GU34</accession>